<keyword evidence="3" id="KW-0472">Membrane</keyword>
<comment type="caution">
    <text evidence="5">The sequence shown here is derived from an EMBL/GenBank/DDBJ whole genome shotgun (WGS) entry which is preliminary data.</text>
</comment>
<protein>
    <submittedName>
        <fullName evidence="5">LCP family protein</fullName>
    </submittedName>
</protein>
<keyword evidence="3" id="KW-0812">Transmembrane</keyword>
<evidence type="ECO:0000313" key="5">
    <source>
        <dbReference type="EMBL" id="MBB6695436.1"/>
    </source>
</evidence>
<evidence type="ECO:0000256" key="1">
    <source>
        <dbReference type="ARBA" id="ARBA00006068"/>
    </source>
</evidence>
<evidence type="ECO:0000256" key="2">
    <source>
        <dbReference type="SAM" id="MobiDB-lite"/>
    </source>
</evidence>
<comment type="similarity">
    <text evidence="1">Belongs to the LytR/CpsA/Psr (LCP) family.</text>
</comment>
<feature type="compositionally biased region" description="Low complexity" evidence="2">
    <location>
        <begin position="356"/>
        <end position="367"/>
    </location>
</feature>
<dbReference type="PANTHER" id="PTHR33392:SF6">
    <property type="entry name" value="POLYISOPRENYL-TEICHOIC ACID--PEPTIDOGLYCAN TEICHOIC ACID TRANSFERASE TAGU"/>
    <property type="match status" value="1"/>
</dbReference>
<feature type="region of interest" description="Disordered" evidence="2">
    <location>
        <begin position="343"/>
        <end position="367"/>
    </location>
</feature>
<feature type="compositionally biased region" description="Pro residues" evidence="2">
    <location>
        <begin position="1"/>
        <end position="11"/>
    </location>
</feature>
<sequence length="367" mass="40356">MSTSAPLPPRSRGPAAKPVAKKTKRRARRGLTVLFTILAIIIIGLGSYAGYLWKEANDALGDIAMPGGDSKPIPSAERAQVKPISMLLLGMDYRKQTGSMNTDVVMVIAMNPQSNTATVVSVPRDTDLQLSGYKEQKVNAFYAGFHRIARTKEGLKDEAADAYARDNTREMMGKYFDIPIDYTAVLNFQGFSDVVDALGGIDVYVDQDMRWVDNADGTDINLKKGDQHLDGKNALDFVRYRKSNRGTAASSDFDRNDRQSRVLGAIVDKMKSFGSIPKLGNVISAVGDNMRTDIPKAQIENMLKAYYDINREQIRFIPLEGVWKSPFVYINDDKLEEAKRALAEELTPNGRASQPEASSEASGASGE</sequence>
<dbReference type="AlphaFoldDB" id="A0A841U4B5"/>
<dbReference type="InterPro" id="IPR050922">
    <property type="entry name" value="LytR/CpsA/Psr_CW_biosynth"/>
</dbReference>
<dbReference type="NCBIfam" id="TIGR00350">
    <property type="entry name" value="lytR_cpsA_psr"/>
    <property type="match status" value="1"/>
</dbReference>
<evidence type="ECO:0000313" key="6">
    <source>
        <dbReference type="Proteomes" id="UP000553776"/>
    </source>
</evidence>
<dbReference type="InterPro" id="IPR004474">
    <property type="entry name" value="LytR_CpsA_psr"/>
</dbReference>
<evidence type="ECO:0000259" key="4">
    <source>
        <dbReference type="Pfam" id="PF03816"/>
    </source>
</evidence>
<proteinExistence type="inferred from homology"/>
<organism evidence="5 6">
    <name type="scientific">Cohnella xylanilytica</name>
    <dbReference type="NCBI Taxonomy" id="557555"/>
    <lineage>
        <taxon>Bacteria</taxon>
        <taxon>Bacillati</taxon>
        <taxon>Bacillota</taxon>
        <taxon>Bacilli</taxon>
        <taxon>Bacillales</taxon>
        <taxon>Paenibacillaceae</taxon>
        <taxon>Cohnella</taxon>
    </lineage>
</organism>
<keyword evidence="3" id="KW-1133">Transmembrane helix</keyword>
<gene>
    <name evidence="5" type="ORF">H7B90_28975</name>
</gene>
<accession>A0A841U4B5</accession>
<feature type="region of interest" description="Disordered" evidence="2">
    <location>
        <begin position="1"/>
        <end position="23"/>
    </location>
</feature>
<reference evidence="5 6" key="1">
    <citation type="submission" date="2020-08" db="EMBL/GenBank/DDBJ databases">
        <title>Cohnella phylogeny.</title>
        <authorList>
            <person name="Dunlap C."/>
        </authorList>
    </citation>
    <scope>NUCLEOTIDE SEQUENCE [LARGE SCALE GENOMIC DNA]</scope>
    <source>
        <strain evidence="5 6">DSM 25239</strain>
    </source>
</reference>
<feature type="transmembrane region" description="Helical" evidence="3">
    <location>
        <begin position="31"/>
        <end position="53"/>
    </location>
</feature>
<dbReference type="PANTHER" id="PTHR33392">
    <property type="entry name" value="POLYISOPRENYL-TEICHOIC ACID--PEPTIDOGLYCAN TEICHOIC ACID TRANSFERASE TAGU"/>
    <property type="match status" value="1"/>
</dbReference>
<name>A0A841U4B5_9BACL</name>
<dbReference type="Pfam" id="PF03816">
    <property type="entry name" value="LytR_cpsA_psr"/>
    <property type="match status" value="1"/>
</dbReference>
<dbReference type="Proteomes" id="UP000553776">
    <property type="component" value="Unassembled WGS sequence"/>
</dbReference>
<feature type="domain" description="Cell envelope-related transcriptional attenuator" evidence="4">
    <location>
        <begin position="101"/>
        <end position="272"/>
    </location>
</feature>
<dbReference type="Gene3D" id="3.40.630.190">
    <property type="entry name" value="LCP protein"/>
    <property type="match status" value="1"/>
</dbReference>
<keyword evidence="6" id="KW-1185">Reference proteome</keyword>
<dbReference type="EMBL" id="JACJVR010000128">
    <property type="protein sequence ID" value="MBB6695436.1"/>
    <property type="molecule type" value="Genomic_DNA"/>
</dbReference>
<evidence type="ECO:0000256" key="3">
    <source>
        <dbReference type="SAM" id="Phobius"/>
    </source>
</evidence>
<dbReference type="RefSeq" id="WP_185139387.1">
    <property type="nucleotide sequence ID" value="NZ_BORM01000014.1"/>
</dbReference>